<protein>
    <submittedName>
        <fullName evidence="5">30S ribosomal protein S1</fullName>
    </submittedName>
</protein>
<dbReference type="PROSITE" id="PS50126">
    <property type="entry name" value="S1"/>
    <property type="match status" value="4"/>
</dbReference>
<dbReference type="InterPro" id="IPR035104">
    <property type="entry name" value="Ribosomal_protein_S1-like"/>
</dbReference>
<proteinExistence type="inferred from homology"/>
<keyword evidence="2 5" id="KW-0689">Ribosomal protein</keyword>
<dbReference type="EMBL" id="DVIU01000196">
    <property type="protein sequence ID" value="HIS36923.1"/>
    <property type="molecule type" value="Genomic_DNA"/>
</dbReference>
<dbReference type="AlphaFoldDB" id="A0A9D1EZX7"/>
<dbReference type="PANTHER" id="PTHR10724:SF7">
    <property type="entry name" value="SMALL RIBOSOMAL SUBUNIT PROTEIN BS1C"/>
    <property type="match status" value="1"/>
</dbReference>
<dbReference type="SUPFAM" id="SSF50249">
    <property type="entry name" value="Nucleic acid-binding proteins"/>
    <property type="match status" value="4"/>
</dbReference>
<feature type="domain" description="S1 motif" evidence="4">
    <location>
        <begin position="277"/>
        <end position="345"/>
    </location>
</feature>
<reference evidence="5" key="2">
    <citation type="journal article" date="2021" name="PeerJ">
        <title>Extensive microbial diversity within the chicken gut microbiome revealed by metagenomics and culture.</title>
        <authorList>
            <person name="Gilroy R."/>
            <person name="Ravi A."/>
            <person name="Getino M."/>
            <person name="Pursley I."/>
            <person name="Horton D.L."/>
            <person name="Alikhan N.F."/>
            <person name="Baker D."/>
            <person name="Gharbi K."/>
            <person name="Hall N."/>
            <person name="Watson M."/>
            <person name="Adriaenssens E.M."/>
            <person name="Foster-Nyarko E."/>
            <person name="Jarju S."/>
            <person name="Secka A."/>
            <person name="Antonio M."/>
            <person name="Oren A."/>
            <person name="Chaudhuri R.R."/>
            <person name="La Ragione R."/>
            <person name="Hildebrand F."/>
            <person name="Pallen M.J."/>
        </authorList>
    </citation>
    <scope>NUCLEOTIDE SEQUENCE</scope>
    <source>
        <strain evidence="5">6276</strain>
    </source>
</reference>
<dbReference type="InterPro" id="IPR012340">
    <property type="entry name" value="NA-bd_OB-fold"/>
</dbReference>
<dbReference type="FunFam" id="2.40.50.140:FF:000051">
    <property type="entry name" value="RNA-binding transcriptional accessory protein"/>
    <property type="match status" value="1"/>
</dbReference>
<dbReference type="Proteomes" id="UP000823928">
    <property type="component" value="Unassembled WGS sequence"/>
</dbReference>
<evidence type="ECO:0000256" key="3">
    <source>
        <dbReference type="ARBA" id="ARBA00023274"/>
    </source>
</evidence>
<accession>A0A9D1EZX7</accession>
<evidence type="ECO:0000259" key="4">
    <source>
        <dbReference type="PROSITE" id="PS50126"/>
    </source>
</evidence>
<dbReference type="GO" id="GO:0022627">
    <property type="term" value="C:cytosolic small ribosomal subunit"/>
    <property type="evidence" value="ECO:0007669"/>
    <property type="project" value="TreeGrafter"/>
</dbReference>
<organism evidence="5 6">
    <name type="scientific">Candidatus Scatousia excrementigallinarum</name>
    <dbReference type="NCBI Taxonomy" id="2840935"/>
    <lineage>
        <taxon>Bacteria</taxon>
        <taxon>Candidatus Scatousia</taxon>
    </lineage>
</organism>
<comment type="caution">
    <text evidence="5">The sequence shown here is derived from an EMBL/GenBank/DDBJ whole genome shotgun (WGS) entry which is preliminary data.</text>
</comment>
<feature type="domain" description="S1 motif" evidence="4">
    <location>
        <begin position="192"/>
        <end position="260"/>
    </location>
</feature>
<dbReference type="GO" id="GO:0003729">
    <property type="term" value="F:mRNA binding"/>
    <property type="evidence" value="ECO:0007669"/>
    <property type="project" value="TreeGrafter"/>
</dbReference>
<evidence type="ECO:0000256" key="1">
    <source>
        <dbReference type="ARBA" id="ARBA00006767"/>
    </source>
</evidence>
<evidence type="ECO:0000313" key="5">
    <source>
        <dbReference type="EMBL" id="HIS36923.1"/>
    </source>
</evidence>
<dbReference type="PRINTS" id="PR00681">
    <property type="entry name" value="RIBOSOMALS1"/>
</dbReference>
<dbReference type="InterPro" id="IPR003029">
    <property type="entry name" value="S1_domain"/>
</dbReference>
<dbReference type="PANTHER" id="PTHR10724">
    <property type="entry name" value="30S RIBOSOMAL PROTEIN S1"/>
    <property type="match status" value="1"/>
</dbReference>
<keyword evidence="3" id="KW-0687">Ribonucleoprotein</keyword>
<feature type="domain" description="S1 motif" evidence="4">
    <location>
        <begin position="22"/>
        <end position="90"/>
    </location>
</feature>
<dbReference type="CDD" id="cd04465">
    <property type="entry name" value="S1_RPS1_repeat_ec2_hs2"/>
    <property type="match status" value="1"/>
</dbReference>
<feature type="domain" description="S1 motif" evidence="4">
    <location>
        <begin position="108"/>
        <end position="171"/>
    </location>
</feature>
<dbReference type="CDD" id="cd05688">
    <property type="entry name" value="S1_RPS1_repeat_ec3"/>
    <property type="match status" value="1"/>
</dbReference>
<evidence type="ECO:0000256" key="2">
    <source>
        <dbReference type="ARBA" id="ARBA00022980"/>
    </source>
</evidence>
<dbReference type="SMART" id="SM00316">
    <property type="entry name" value="S1"/>
    <property type="match status" value="4"/>
</dbReference>
<dbReference type="GO" id="GO:0006412">
    <property type="term" value="P:translation"/>
    <property type="evidence" value="ECO:0007669"/>
    <property type="project" value="TreeGrafter"/>
</dbReference>
<dbReference type="GO" id="GO:0003735">
    <property type="term" value="F:structural constituent of ribosome"/>
    <property type="evidence" value="ECO:0007669"/>
    <property type="project" value="TreeGrafter"/>
</dbReference>
<reference evidence="5" key="1">
    <citation type="submission" date="2020-10" db="EMBL/GenBank/DDBJ databases">
        <authorList>
            <person name="Gilroy R."/>
        </authorList>
    </citation>
    <scope>NUCLEOTIDE SEQUENCE</scope>
    <source>
        <strain evidence="5">6276</strain>
    </source>
</reference>
<gene>
    <name evidence="5" type="ORF">IAC10_09905</name>
</gene>
<evidence type="ECO:0000313" key="6">
    <source>
        <dbReference type="Proteomes" id="UP000823928"/>
    </source>
</evidence>
<dbReference type="InterPro" id="IPR050437">
    <property type="entry name" value="Ribos_protein_bS1-like"/>
</dbReference>
<comment type="similarity">
    <text evidence="1">Belongs to the bacterial ribosomal protein bS1 family.</text>
</comment>
<name>A0A9D1EZX7_9BACT</name>
<sequence length="357" mass="39957">MTSSELDFEELLKQYDYKFQKGDLVKGIVCGYDSHGVMVDIGAKTIAIVPTREAVEKDEKVEDKFQKGQEYEFLIIREEDEDGKFLLSKKKVDFAYAWKELEKAKAADETILGTVAGIVKGGILVEISGVRGFVPSSQLRSKETDLEVGSKIELKILTLDSQQNNFILSNKKVYEDSAVEARKSVFSQIEPGQIVKGDVVRITDFGAFVDLGGIDGLLPLSQLSWRWIDHPTDILKVGDKIDVEVIAVDHDKQRVSLSLKNLEPDPWLEAEKQIKEGDKVEGTITRIKHFGAFVEVFPGVEALLPHNEVVELQNRDGNILQVGDKVMTYIMKFNPTDKRIALTVTEPQAEAEEQTAE</sequence>
<dbReference type="Gene3D" id="2.40.50.140">
    <property type="entry name" value="Nucleic acid-binding proteins"/>
    <property type="match status" value="4"/>
</dbReference>
<dbReference type="Pfam" id="PF00575">
    <property type="entry name" value="S1"/>
    <property type="match status" value="4"/>
</dbReference>